<dbReference type="CDD" id="cd03443">
    <property type="entry name" value="PaaI_thioesterase"/>
    <property type="match status" value="1"/>
</dbReference>
<comment type="caution">
    <text evidence="2">The sequence shown here is derived from an EMBL/GenBank/DDBJ whole genome shotgun (WGS) entry which is preliminary data.</text>
</comment>
<reference evidence="2" key="1">
    <citation type="submission" date="2020-03" db="EMBL/GenBank/DDBJ databases">
        <authorList>
            <person name="Guo F."/>
        </authorList>
    </citation>
    <scope>NUCLEOTIDE SEQUENCE</scope>
    <source>
        <strain evidence="2">JCM 30134</strain>
    </source>
</reference>
<dbReference type="SUPFAM" id="SSF54637">
    <property type="entry name" value="Thioesterase/thiol ester dehydrase-isomerase"/>
    <property type="match status" value="1"/>
</dbReference>
<protein>
    <submittedName>
        <fullName evidence="2">PaaI family thioesterase</fullName>
    </submittedName>
</protein>
<dbReference type="EMBL" id="JAAONZ010000002">
    <property type="protein sequence ID" value="NHO64413.1"/>
    <property type="molecule type" value="Genomic_DNA"/>
</dbReference>
<gene>
    <name evidence="2" type="ORF">G8770_02475</name>
</gene>
<organism evidence="2 3">
    <name type="scientific">Pseudomaricurvus hydrocarbonicus</name>
    <dbReference type="NCBI Taxonomy" id="1470433"/>
    <lineage>
        <taxon>Bacteria</taxon>
        <taxon>Pseudomonadati</taxon>
        <taxon>Pseudomonadota</taxon>
        <taxon>Gammaproteobacteria</taxon>
        <taxon>Cellvibrionales</taxon>
        <taxon>Cellvibrionaceae</taxon>
        <taxon>Pseudomaricurvus</taxon>
    </lineage>
</organism>
<sequence>MSTIAQLVENAQKNGDWSPCIEAIPYARLLGIQLSEIEAGVFCLPPKKSNIGNPTLPALHGGALGGFMEMSAIFHLMMSMEVHKVPKVVDFSIDYLRPGHFKNTYARCEIVRFGRKLVNVGVDSWQDDSQKLVARARAQFLID</sequence>
<proteinExistence type="predicted"/>
<dbReference type="Proteomes" id="UP000787472">
    <property type="component" value="Unassembled WGS sequence"/>
</dbReference>
<evidence type="ECO:0000313" key="2">
    <source>
        <dbReference type="EMBL" id="NHO64413.1"/>
    </source>
</evidence>
<evidence type="ECO:0000313" key="3">
    <source>
        <dbReference type="Proteomes" id="UP000787472"/>
    </source>
</evidence>
<accession>A0A9E5JPV6</accession>
<dbReference type="GO" id="GO:0016790">
    <property type="term" value="F:thiolester hydrolase activity"/>
    <property type="evidence" value="ECO:0007669"/>
    <property type="project" value="UniProtKB-ARBA"/>
</dbReference>
<evidence type="ECO:0000259" key="1">
    <source>
        <dbReference type="Pfam" id="PF03061"/>
    </source>
</evidence>
<dbReference type="AlphaFoldDB" id="A0A9E5JPV6"/>
<keyword evidence="3" id="KW-1185">Reference proteome</keyword>
<dbReference type="Pfam" id="PF03061">
    <property type="entry name" value="4HBT"/>
    <property type="match status" value="1"/>
</dbReference>
<dbReference type="InterPro" id="IPR006683">
    <property type="entry name" value="Thioestr_dom"/>
</dbReference>
<dbReference type="Gene3D" id="3.10.129.10">
    <property type="entry name" value="Hotdog Thioesterase"/>
    <property type="match status" value="1"/>
</dbReference>
<dbReference type="InterPro" id="IPR029069">
    <property type="entry name" value="HotDog_dom_sf"/>
</dbReference>
<name>A0A9E5JPV6_9GAMM</name>
<feature type="domain" description="Thioesterase" evidence="1">
    <location>
        <begin position="59"/>
        <end position="131"/>
    </location>
</feature>
<dbReference type="RefSeq" id="WP_167181450.1">
    <property type="nucleotide sequence ID" value="NZ_JAAONZ010000002.1"/>
</dbReference>